<dbReference type="Proteomes" id="UP000617734">
    <property type="component" value="Unassembled WGS sequence"/>
</dbReference>
<dbReference type="GeneID" id="95351592"/>
<evidence type="ECO:0000313" key="2">
    <source>
        <dbReference type="Proteomes" id="UP000617734"/>
    </source>
</evidence>
<sequence length="109" mass="12789">MDEMARWALVVEETDGIGDNRLWAPKVLAEIEGSREEALAELKRIVPGYRPQHPVTDRQRTLLRDGDSYLLITRGSMRDYHCVFRVWELLWDSKRPEIQQERLRDNPAG</sequence>
<protein>
    <submittedName>
        <fullName evidence="1">Uncharacterized protein</fullName>
    </submittedName>
</protein>
<reference evidence="1" key="2">
    <citation type="submission" date="2020-09" db="EMBL/GenBank/DDBJ databases">
        <authorList>
            <person name="Sun Q."/>
            <person name="Ohkuma M."/>
        </authorList>
    </citation>
    <scope>NUCLEOTIDE SEQUENCE</scope>
    <source>
        <strain evidence="1">JCM 4646</strain>
    </source>
</reference>
<keyword evidence="2" id="KW-1185">Reference proteome</keyword>
<dbReference type="AlphaFoldDB" id="A0A919FEL1"/>
<proteinExistence type="predicted"/>
<dbReference type="EMBL" id="BNBO01000004">
    <property type="protein sequence ID" value="GHH62653.1"/>
    <property type="molecule type" value="Genomic_DNA"/>
</dbReference>
<name>A0A919FEL1_9ACTN</name>
<organism evidence="1 2">
    <name type="scientific">Kitasatospora indigofera</name>
    <dbReference type="NCBI Taxonomy" id="67307"/>
    <lineage>
        <taxon>Bacteria</taxon>
        <taxon>Bacillati</taxon>
        <taxon>Actinomycetota</taxon>
        <taxon>Actinomycetes</taxon>
        <taxon>Kitasatosporales</taxon>
        <taxon>Streptomycetaceae</taxon>
        <taxon>Kitasatospora</taxon>
    </lineage>
</organism>
<accession>A0A919FEL1</accession>
<reference evidence="1" key="1">
    <citation type="journal article" date="2014" name="Int. J. Syst. Evol. Microbiol.">
        <title>Complete genome sequence of Corynebacterium casei LMG S-19264T (=DSM 44701T), isolated from a smear-ripened cheese.</title>
        <authorList>
            <consortium name="US DOE Joint Genome Institute (JGI-PGF)"/>
            <person name="Walter F."/>
            <person name="Albersmeier A."/>
            <person name="Kalinowski J."/>
            <person name="Ruckert C."/>
        </authorList>
    </citation>
    <scope>NUCLEOTIDE SEQUENCE</scope>
    <source>
        <strain evidence="1">JCM 4646</strain>
    </source>
</reference>
<dbReference type="RefSeq" id="WP_073922723.1">
    <property type="nucleotide sequence ID" value="NZ_BNBO01000004.1"/>
</dbReference>
<comment type="caution">
    <text evidence="1">The sequence shown here is derived from an EMBL/GenBank/DDBJ whole genome shotgun (WGS) entry which is preliminary data.</text>
</comment>
<gene>
    <name evidence="1" type="ORF">GCM10018781_10870</name>
</gene>
<evidence type="ECO:0000313" key="1">
    <source>
        <dbReference type="EMBL" id="GHH62653.1"/>
    </source>
</evidence>